<gene>
    <name evidence="1" type="ORF">CQ022_01085</name>
    <name evidence="2" type="ORF">CQ033_19790</name>
</gene>
<evidence type="ECO:0000313" key="3">
    <source>
        <dbReference type="Proteomes" id="UP000238325"/>
    </source>
</evidence>
<protein>
    <submittedName>
        <fullName evidence="1">Uncharacterized protein</fullName>
    </submittedName>
</protein>
<name>A0A2S9CWI1_CHRCI</name>
<keyword evidence="3" id="KW-1185">Reference proteome</keyword>
<evidence type="ECO:0000313" key="1">
    <source>
        <dbReference type="EMBL" id="PRB84898.1"/>
    </source>
</evidence>
<dbReference type="Proteomes" id="UP000238325">
    <property type="component" value="Unassembled WGS sequence"/>
</dbReference>
<evidence type="ECO:0000313" key="4">
    <source>
        <dbReference type="Proteomes" id="UP000238534"/>
    </source>
</evidence>
<sequence>MKKIFLYILAGSLCFSACKKDDDVSTYVEPEDINTQNTYDDQAIKKFMDDNYLDAQGNIKAFSSTDTADDNEKKLSELSPVTLPSGAIYIVRNGAQPPVNPDPVYDQTIKTDDIIKFMGRAYSYLAVNSDGNTSFTSKATFLNTIDGSGIPAIDPMFYYVKKSILDAGTTDAAKKAKYYQIPGFREALQKFKAFNNLSSETPYNLQGVIILPSRAAFARNPHYPYLNASYRNKSFVFNFQIYGRDNRPDDQKQTSEQQQ</sequence>
<organism evidence="1 4">
    <name type="scientific">Chryseobacterium culicis</name>
    <dbReference type="NCBI Taxonomy" id="680127"/>
    <lineage>
        <taxon>Bacteria</taxon>
        <taxon>Pseudomonadati</taxon>
        <taxon>Bacteroidota</taxon>
        <taxon>Flavobacteriia</taxon>
        <taxon>Flavobacteriales</taxon>
        <taxon>Weeksellaceae</taxon>
        <taxon>Chryseobacterium group</taxon>
        <taxon>Chryseobacterium</taxon>
    </lineage>
</organism>
<accession>A0A2S9CWI1</accession>
<dbReference type="RefSeq" id="WP_105684230.1">
    <property type="nucleotide sequence ID" value="NZ_JBBGZD010000001.1"/>
</dbReference>
<dbReference type="Proteomes" id="UP000238534">
    <property type="component" value="Unassembled WGS sequence"/>
</dbReference>
<comment type="caution">
    <text evidence="1">The sequence shown here is derived from an EMBL/GenBank/DDBJ whole genome shotgun (WGS) entry which is preliminary data.</text>
</comment>
<proteinExistence type="predicted"/>
<dbReference type="AlphaFoldDB" id="A0A2S9CWI1"/>
<evidence type="ECO:0000313" key="2">
    <source>
        <dbReference type="EMBL" id="PRB87703.1"/>
    </source>
</evidence>
<dbReference type="EMBL" id="PCPH01000007">
    <property type="protein sequence ID" value="PRB87703.1"/>
    <property type="molecule type" value="Genomic_DNA"/>
</dbReference>
<dbReference type="EMBL" id="PCPP01000001">
    <property type="protein sequence ID" value="PRB84898.1"/>
    <property type="molecule type" value="Genomic_DNA"/>
</dbReference>
<dbReference type="OrthoDB" id="1270857at2"/>
<reference evidence="3 4" key="1">
    <citation type="submission" date="2017-09" db="EMBL/GenBank/DDBJ databases">
        <title>Genomic, metabolic, and phenotypic characteristics of bacterial isolates from the natural microbiome of the model nematode Caenorhabditis elegans.</title>
        <authorList>
            <person name="Zimmermann J."/>
            <person name="Obeng N."/>
            <person name="Yang W."/>
            <person name="Obeng O."/>
            <person name="Kissoyan K."/>
            <person name="Pees B."/>
            <person name="Dirksen P."/>
            <person name="Hoppner M."/>
            <person name="Franke A."/>
            <person name="Rosenstiel P."/>
            <person name="Leippe M."/>
            <person name="Dierking K."/>
            <person name="Kaleta C."/>
            <person name="Schulenburg H."/>
        </authorList>
    </citation>
    <scope>NUCLEOTIDE SEQUENCE [LARGE SCALE GENOMIC DNA]</scope>
    <source>
        <strain evidence="1 4">MYb25</strain>
        <strain evidence="2 3">MYb44</strain>
    </source>
</reference>